<comment type="cofactor">
    <cofactor evidence="2">
        <name>Zn(2+)</name>
        <dbReference type="ChEBI" id="CHEBI:29105"/>
    </cofactor>
</comment>
<keyword evidence="11 23" id="KW-0378">Hydrolase</keyword>
<evidence type="ECO:0000259" key="21">
    <source>
        <dbReference type="PROSITE" id="PS51066"/>
    </source>
</evidence>
<dbReference type="GO" id="GO:0003684">
    <property type="term" value="F:damaged DNA binding"/>
    <property type="evidence" value="ECO:0007669"/>
    <property type="project" value="InterPro"/>
</dbReference>
<comment type="similarity">
    <text evidence="3">Belongs to the FPG family.</text>
</comment>
<evidence type="ECO:0000256" key="20">
    <source>
        <dbReference type="PROSITE-ProRule" id="PRU00391"/>
    </source>
</evidence>
<dbReference type="Proteomes" id="UP000181901">
    <property type="component" value="Unassembled WGS sequence"/>
</dbReference>
<dbReference type="Gene3D" id="1.10.8.50">
    <property type="match status" value="1"/>
</dbReference>
<dbReference type="InterPro" id="IPR000214">
    <property type="entry name" value="Znf_DNA_glyclase/AP_lyase"/>
</dbReference>
<dbReference type="GO" id="GO:0034039">
    <property type="term" value="F:8-oxo-7,8-dihydroguanine DNA N-glycosylase activity"/>
    <property type="evidence" value="ECO:0007669"/>
    <property type="project" value="TreeGrafter"/>
</dbReference>
<comment type="catalytic activity">
    <reaction evidence="19">
        <text>2'-deoxyribonucleotide-(2'-deoxyribose 5'-phosphate)-2'-deoxyribonucleotide-DNA = a 3'-end 2'-deoxyribonucleotide-(2,3-dehydro-2,3-deoxyribose 5'-phosphate)-DNA + a 5'-end 5'-phospho-2'-deoxyribonucleoside-DNA + H(+)</text>
        <dbReference type="Rhea" id="RHEA:66592"/>
        <dbReference type="Rhea" id="RHEA-COMP:13180"/>
        <dbReference type="Rhea" id="RHEA-COMP:16897"/>
        <dbReference type="Rhea" id="RHEA-COMP:17067"/>
        <dbReference type="ChEBI" id="CHEBI:15378"/>
        <dbReference type="ChEBI" id="CHEBI:136412"/>
        <dbReference type="ChEBI" id="CHEBI:157695"/>
        <dbReference type="ChEBI" id="CHEBI:167181"/>
        <dbReference type="EC" id="4.2.99.18"/>
    </reaction>
</comment>
<dbReference type="CDD" id="cd08966">
    <property type="entry name" value="EcFpg-like_N"/>
    <property type="match status" value="1"/>
</dbReference>
<evidence type="ECO:0000256" key="2">
    <source>
        <dbReference type="ARBA" id="ARBA00001947"/>
    </source>
</evidence>
<dbReference type="Gene3D" id="3.20.190.10">
    <property type="entry name" value="MutM-like, N-terminal"/>
    <property type="match status" value="1"/>
</dbReference>
<evidence type="ECO:0000256" key="1">
    <source>
        <dbReference type="ARBA" id="ARBA00001668"/>
    </source>
</evidence>
<dbReference type="InterPro" id="IPR035937">
    <property type="entry name" value="FPG_N"/>
</dbReference>
<dbReference type="NCBIfam" id="NF002211">
    <property type="entry name" value="PRK01103.1"/>
    <property type="match status" value="1"/>
</dbReference>
<keyword evidence="17 23" id="KW-0326">Glycosidase</keyword>
<dbReference type="Pfam" id="PF01149">
    <property type="entry name" value="Fapy_DNA_glyco"/>
    <property type="match status" value="1"/>
</dbReference>
<dbReference type="PROSITE" id="PS51066">
    <property type="entry name" value="ZF_FPG_2"/>
    <property type="match status" value="1"/>
</dbReference>
<dbReference type="GO" id="GO:0006284">
    <property type="term" value="P:base-excision repair"/>
    <property type="evidence" value="ECO:0007669"/>
    <property type="project" value="InterPro"/>
</dbReference>
<evidence type="ECO:0000256" key="11">
    <source>
        <dbReference type="ARBA" id="ARBA00022801"/>
    </source>
</evidence>
<evidence type="ECO:0000256" key="3">
    <source>
        <dbReference type="ARBA" id="ARBA00009409"/>
    </source>
</evidence>
<organism evidence="23 24">
    <name type="scientific">Pseudodesulfovibrio hydrargyri</name>
    <dbReference type="NCBI Taxonomy" id="2125990"/>
    <lineage>
        <taxon>Bacteria</taxon>
        <taxon>Pseudomonadati</taxon>
        <taxon>Thermodesulfobacteriota</taxon>
        <taxon>Desulfovibrionia</taxon>
        <taxon>Desulfovibrionales</taxon>
        <taxon>Desulfovibrionaceae</taxon>
    </lineage>
</organism>
<keyword evidence="24" id="KW-1185">Reference proteome</keyword>
<name>A0A1J5NDI3_9BACT</name>
<dbReference type="InterPro" id="IPR020629">
    <property type="entry name" value="FPG_Glyclase"/>
</dbReference>
<dbReference type="FunFam" id="1.10.8.50:FF:000003">
    <property type="entry name" value="Formamidopyrimidine-DNA glycosylase"/>
    <property type="match status" value="1"/>
</dbReference>
<evidence type="ECO:0000256" key="8">
    <source>
        <dbReference type="ARBA" id="ARBA00022723"/>
    </source>
</evidence>
<dbReference type="SMART" id="SM01232">
    <property type="entry name" value="H2TH"/>
    <property type="match status" value="1"/>
</dbReference>
<evidence type="ECO:0000256" key="6">
    <source>
        <dbReference type="ARBA" id="ARBA00012720"/>
    </source>
</evidence>
<evidence type="ECO:0000256" key="9">
    <source>
        <dbReference type="ARBA" id="ARBA00022763"/>
    </source>
</evidence>
<dbReference type="OrthoDB" id="9800855at2"/>
<dbReference type="Pfam" id="PF06827">
    <property type="entry name" value="zf-FPG_IleRS"/>
    <property type="match status" value="1"/>
</dbReference>
<gene>
    <name evidence="23" type="primary">mutM</name>
    <name evidence="23" type="ORF">BerOc1_01694</name>
</gene>
<dbReference type="RefSeq" id="WP_071545258.1">
    <property type="nucleotide sequence ID" value="NZ_LKAQ01000004.1"/>
</dbReference>
<evidence type="ECO:0000256" key="12">
    <source>
        <dbReference type="ARBA" id="ARBA00022833"/>
    </source>
</evidence>
<evidence type="ECO:0000256" key="4">
    <source>
        <dbReference type="ARBA" id="ARBA00011245"/>
    </source>
</evidence>
<evidence type="ECO:0000256" key="19">
    <source>
        <dbReference type="ARBA" id="ARBA00044632"/>
    </source>
</evidence>
<dbReference type="GO" id="GO:0008270">
    <property type="term" value="F:zinc ion binding"/>
    <property type="evidence" value="ECO:0007669"/>
    <property type="project" value="UniProtKB-KW"/>
</dbReference>
<evidence type="ECO:0000259" key="22">
    <source>
        <dbReference type="PROSITE" id="PS51068"/>
    </source>
</evidence>
<feature type="domain" description="FPG-type" evidence="21">
    <location>
        <begin position="236"/>
        <end position="270"/>
    </location>
</feature>
<evidence type="ECO:0000256" key="16">
    <source>
        <dbReference type="ARBA" id="ARBA00023268"/>
    </source>
</evidence>
<dbReference type="GO" id="GO:0140078">
    <property type="term" value="F:class I DNA-(apurinic or apyrimidinic site) endonuclease activity"/>
    <property type="evidence" value="ECO:0007669"/>
    <property type="project" value="UniProtKB-EC"/>
</dbReference>
<keyword evidence="10 20" id="KW-0863">Zinc-finger</keyword>
<dbReference type="InterPro" id="IPR015886">
    <property type="entry name" value="H2TH_FPG"/>
</dbReference>
<evidence type="ECO:0000256" key="5">
    <source>
        <dbReference type="ARBA" id="ARBA00012024"/>
    </source>
</evidence>
<dbReference type="InterPro" id="IPR010663">
    <property type="entry name" value="Znf_FPG/IleRS"/>
</dbReference>
<dbReference type="SUPFAM" id="SSF46946">
    <property type="entry name" value="S13-like H2TH domain"/>
    <property type="match status" value="1"/>
</dbReference>
<dbReference type="PANTHER" id="PTHR22993:SF9">
    <property type="entry name" value="FORMAMIDOPYRIMIDINE-DNA GLYCOSYLASE"/>
    <property type="match status" value="1"/>
</dbReference>
<keyword evidence="14" id="KW-0234">DNA repair</keyword>
<keyword evidence="12" id="KW-0862">Zinc</keyword>
<evidence type="ECO:0000256" key="15">
    <source>
        <dbReference type="ARBA" id="ARBA00023239"/>
    </source>
</evidence>
<dbReference type="EC" id="4.2.99.18" evidence="6"/>
<feature type="domain" description="Formamidopyrimidine-DNA glycosylase catalytic" evidence="22">
    <location>
        <begin position="2"/>
        <end position="113"/>
    </location>
</feature>
<evidence type="ECO:0000256" key="10">
    <source>
        <dbReference type="ARBA" id="ARBA00022771"/>
    </source>
</evidence>
<comment type="caution">
    <text evidence="23">The sequence shown here is derived from an EMBL/GenBank/DDBJ whole genome shotgun (WGS) entry which is preliminary data.</text>
</comment>
<evidence type="ECO:0000313" key="24">
    <source>
        <dbReference type="Proteomes" id="UP000181901"/>
    </source>
</evidence>
<dbReference type="InterPro" id="IPR010979">
    <property type="entry name" value="Ribosomal_uS13-like_H2TH"/>
</dbReference>
<comment type="catalytic activity">
    <reaction evidence="1">
        <text>Hydrolysis of DNA containing ring-opened 7-methylguanine residues, releasing 2,6-diamino-4-hydroxy-5-(N-methyl)formamidopyrimidine.</text>
        <dbReference type="EC" id="3.2.2.23"/>
    </reaction>
</comment>
<evidence type="ECO:0000256" key="14">
    <source>
        <dbReference type="ARBA" id="ARBA00023204"/>
    </source>
</evidence>
<dbReference type="SMART" id="SM00898">
    <property type="entry name" value="Fapy_DNA_glyco"/>
    <property type="match status" value="1"/>
</dbReference>
<dbReference type="EMBL" id="LKAQ01000004">
    <property type="protein sequence ID" value="OIQ49769.1"/>
    <property type="molecule type" value="Genomic_DNA"/>
</dbReference>
<keyword evidence="8" id="KW-0479">Metal-binding</keyword>
<evidence type="ECO:0000256" key="7">
    <source>
        <dbReference type="ARBA" id="ARBA00016240"/>
    </source>
</evidence>
<proteinExistence type="inferred from homology"/>
<dbReference type="EC" id="3.2.2.23" evidence="5"/>
<reference evidence="23 24" key="1">
    <citation type="submission" date="2015-09" db="EMBL/GenBank/DDBJ databases">
        <title>Genome of Desulfovibrio dechloracetivorans BerOc1, a mercury methylating strain isolated from highly hydrocarbons and metals contaminated coastal sediments.</title>
        <authorList>
            <person name="Goni Urriza M."/>
            <person name="Gassie C."/>
            <person name="Bouchez O."/>
            <person name="Klopp C."/>
            <person name="Ranchou-Peyruse A."/>
            <person name="Remy G."/>
        </authorList>
    </citation>
    <scope>NUCLEOTIDE SEQUENCE [LARGE SCALE GENOMIC DNA]</scope>
    <source>
        <strain evidence="23 24">BerOc1</strain>
    </source>
</reference>
<dbReference type="PROSITE" id="PS51068">
    <property type="entry name" value="FPG_CAT"/>
    <property type="match status" value="1"/>
</dbReference>
<comment type="subunit">
    <text evidence="4">Monomer.</text>
</comment>
<dbReference type="PANTHER" id="PTHR22993">
    <property type="entry name" value="FORMAMIDOPYRIMIDINE-DNA GLYCOSYLASE"/>
    <property type="match status" value="1"/>
</dbReference>
<dbReference type="SUPFAM" id="SSF81624">
    <property type="entry name" value="N-terminal domain of MutM-like DNA repair proteins"/>
    <property type="match status" value="1"/>
</dbReference>
<evidence type="ECO:0000256" key="13">
    <source>
        <dbReference type="ARBA" id="ARBA00023125"/>
    </source>
</evidence>
<dbReference type="InterPro" id="IPR015887">
    <property type="entry name" value="DNA_glyclase_Znf_dom_DNA_BS"/>
</dbReference>
<accession>A0A1J5NDI3</accession>
<evidence type="ECO:0000256" key="18">
    <source>
        <dbReference type="ARBA" id="ARBA00030638"/>
    </source>
</evidence>
<evidence type="ECO:0000256" key="17">
    <source>
        <dbReference type="ARBA" id="ARBA00023295"/>
    </source>
</evidence>
<dbReference type="Pfam" id="PF06831">
    <property type="entry name" value="H2TH"/>
    <property type="match status" value="1"/>
</dbReference>
<keyword evidence="13" id="KW-0238">DNA-binding</keyword>
<keyword evidence="16" id="KW-0511">Multifunctional enzyme</keyword>
<dbReference type="SUPFAM" id="SSF57716">
    <property type="entry name" value="Glucocorticoid receptor-like (DNA-binding domain)"/>
    <property type="match status" value="1"/>
</dbReference>
<evidence type="ECO:0000313" key="23">
    <source>
        <dbReference type="EMBL" id="OIQ49769.1"/>
    </source>
</evidence>
<dbReference type="PROSITE" id="PS01242">
    <property type="entry name" value="ZF_FPG_1"/>
    <property type="match status" value="1"/>
</dbReference>
<dbReference type="AlphaFoldDB" id="A0A1J5NDI3"/>
<keyword evidence="15" id="KW-0456">Lyase</keyword>
<protein>
    <recommendedName>
        <fullName evidence="7">Formamidopyrimidine-DNA glycosylase</fullName>
        <ecNumber evidence="5">3.2.2.23</ecNumber>
        <ecNumber evidence="6">4.2.99.18</ecNumber>
    </recommendedName>
    <alternativeName>
        <fullName evidence="18">DNA-(apurinic or apyrimidinic site) lyase MutM</fullName>
    </alternativeName>
</protein>
<dbReference type="NCBIfam" id="TIGR00577">
    <property type="entry name" value="fpg"/>
    <property type="match status" value="1"/>
</dbReference>
<keyword evidence="9" id="KW-0227">DNA damage</keyword>
<dbReference type="InterPro" id="IPR012319">
    <property type="entry name" value="FPG_cat"/>
</dbReference>
<sequence>MPELPEVEVIARGLDASVTGRTIESVEVPGLTRLSEPAETLVPKVLGRAIARVRRRAKVLLMDLDNGSTLAFHLKMTGRVVHGPNRKAGKHDRILFHLDDGSLLFFADMRKFGYVRCFAAGELDCWDFLRKVGPEPLETAPEVLAERVTGRNCAIKALLLNQSVVAGVGNIYADESLFRAGINPETRGSRVGRDRAVKLFTELQAVLEQAIAENGSSISDYVNAHGDAGAFQNSFNVYGRKGEACKQCGGPLRAVTVAGRTSTFCPKCQRKR</sequence>